<accession>A0A6A6CGM0</accession>
<evidence type="ECO:0000313" key="3">
    <source>
        <dbReference type="Proteomes" id="UP000799537"/>
    </source>
</evidence>
<keyword evidence="3" id="KW-1185">Reference proteome</keyword>
<sequence>MTTDSRPVILASGDTYDPAFYSAVSKNNTIVDNGTSSYLTHDLSHLKHYQVGNIGIRFRGNNSRAEAMRIMVIDIVNEKGYEFELQKTLYVPDVPASLISAEKFL</sequence>
<proteinExistence type="predicted"/>
<protein>
    <recommendedName>
        <fullName evidence="1">Retrovirus-related Pol polyprotein from transposon TNT 1-94-like beta-barrel domain-containing protein</fullName>
    </recommendedName>
</protein>
<gene>
    <name evidence="2" type="ORF">M409DRAFT_23526</name>
</gene>
<dbReference type="InterPro" id="IPR054722">
    <property type="entry name" value="PolX-like_BBD"/>
</dbReference>
<evidence type="ECO:0000259" key="1">
    <source>
        <dbReference type="Pfam" id="PF22936"/>
    </source>
</evidence>
<reference evidence="2" key="1">
    <citation type="journal article" date="2020" name="Stud. Mycol.">
        <title>101 Dothideomycetes genomes: a test case for predicting lifestyles and emergence of pathogens.</title>
        <authorList>
            <person name="Haridas S."/>
            <person name="Albert R."/>
            <person name="Binder M."/>
            <person name="Bloem J."/>
            <person name="Labutti K."/>
            <person name="Salamov A."/>
            <person name="Andreopoulos B."/>
            <person name="Baker S."/>
            <person name="Barry K."/>
            <person name="Bills G."/>
            <person name="Bluhm B."/>
            <person name="Cannon C."/>
            <person name="Castanera R."/>
            <person name="Culley D."/>
            <person name="Daum C."/>
            <person name="Ezra D."/>
            <person name="Gonzalez J."/>
            <person name="Henrissat B."/>
            <person name="Kuo A."/>
            <person name="Liang C."/>
            <person name="Lipzen A."/>
            <person name="Lutzoni F."/>
            <person name="Magnuson J."/>
            <person name="Mondo S."/>
            <person name="Nolan M."/>
            <person name="Ohm R."/>
            <person name="Pangilinan J."/>
            <person name="Park H.-J."/>
            <person name="Ramirez L."/>
            <person name="Alfaro M."/>
            <person name="Sun H."/>
            <person name="Tritt A."/>
            <person name="Yoshinaga Y."/>
            <person name="Zwiers L.-H."/>
            <person name="Turgeon B."/>
            <person name="Goodwin S."/>
            <person name="Spatafora J."/>
            <person name="Crous P."/>
            <person name="Grigoriev I."/>
        </authorList>
    </citation>
    <scope>NUCLEOTIDE SEQUENCE</scope>
    <source>
        <strain evidence="2">ATCC 36951</strain>
    </source>
</reference>
<dbReference type="EMBL" id="ML993597">
    <property type="protein sequence ID" value="KAF2166334.1"/>
    <property type="molecule type" value="Genomic_DNA"/>
</dbReference>
<organism evidence="2 3">
    <name type="scientific">Zasmidium cellare ATCC 36951</name>
    <dbReference type="NCBI Taxonomy" id="1080233"/>
    <lineage>
        <taxon>Eukaryota</taxon>
        <taxon>Fungi</taxon>
        <taxon>Dikarya</taxon>
        <taxon>Ascomycota</taxon>
        <taxon>Pezizomycotina</taxon>
        <taxon>Dothideomycetes</taxon>
        <taxon>Dothideomycetidae</taxon>
        <taxon>Mycosphaerellales</taxon>
        <taxon>Mycosphaerellaceae</taxon>
        <taxon>Zasmidium</taxon>
    </lineage>
</organism>
<dbReference type="AlphaFoldDB" id="A0A6A6CGM0"/>
<dbReference type="Pfam" id="PF22936">
    <property type="entry name" value="Pol_BBD"/>
    <property type="match status" value="1"/>
</dbReference>
<dbReference type="GeneID" id="54560104"/>
<dbReference type="Proteomes" id="UP000799537">
    <property type="component" value="Unassembled WGS sequence"/>
</dbReference>
<feature type="domain" description="Retrovirus-related Pol polyprotein from transposon TNT 1-94-like beta-barrel" evidence="1">
    <location>
        <begin position="30"/>
        <end position="103"/>
    </location>
</feature>
<dbReference type="RefSeq" id="XP_033667223.1">
    <property type="nucleotide sequence ID" value="XM_033806832.1"/>
</dbReference>
<evidence type="ECO:0000313" key="2">
    <source>
        <dbReference type="EMBL" id="KAF2166334.1"/>
    </source>
</evidence>
<name>A0A6A6CGM0_ZASCE</name>